<dbReference type="InterPro" id="IPR050903">
    <property type="entry name" value="Bact_Chemotaxis_MeTrfase"/>
</dbReference>
<evidence type="ECO:0000256" key="5">
    <source>
        <dbReference type="PIRNR" id="PIRNR000410"/>
    </source>
</evidence>
<dbReference type="Gene3D" id="3.40.50.150">
    <property type="entry name" value="Vaccinia Virus protein VP39"/>
    <property type="match status" value="1"/>
</dbReference>
<dbReference type="InterPro" id="IPR029063">
    <property type="entry name" value="SAM-dependent_MTases_sf"/>
</dbReference>
<evidence type="ECO:0000256" key="1">
    <source>
        <dbReference type="ARBA" id="ARBA00001541"/>
    </source>
</evidence>
<dbReference type="PIRSF" id="PIRSF000410">
    <property type="entry name" value="CheR"/>
    <property type="match status" value="1"/>
</dbReference>
<evidence type="ECO:0000313" key="8">
    <source>
        <dbReference type="EMBL" id="QDQ29230.1"/>
    </source>
</evidence>
<gene>
    <name evidence="8" type="ORF">FNU76_06410</name>
</gene>
<dbReference type="Pfam" id="PF01739">
    <property type="entry name" value="CheR"/>
    <property type="match status" value="1"/>
</dbReference>
<dbReference type="AlphaFoldDB" id="A0A516SM72"/>
<feature type="domain" description="CheR-type methyltransferase" evidence="7">
    <location>
        <begin position="2"/>
        <end position="271"/>
    </location>
</feature>
<dbReference type="Pfam" id="PF03705">
    <property type="entry name" value="CheR_N"/>
    <property type="match status" value="1"/>
</dbReference>
<evidence type="ECO:0000259" key="7">
    <source>
        <dbReference type="PROSITE" id="PS50123"/>
    </source>
</evidence>
<dbReference type="SMART" id="SM00138">
    <property type="entry name" value="MeTrc"/>
    <property type="match status" value="1"/>
</dbReference>
<dbReference type="InterPro" id="IPR036804">
    <property type="entry name" value="CheR_N_sf"/>
</dbReference>
<feature type="binding site" evidence="6">
    <location>
        <position position="142"/>
    </location>
    <ligand>
        <name>S-adenosyl-L-methionine</name>
        <dbReference type="ChEBI" id="CHEBI:59789"/>
    </ligand>
</feature>
<dbReference type="InterPro" id="IPR022641">
    <property type="entry name" value="CheR_N"/>
</dbReference>
<dbReference type="Gene3D" id="1.10.155.10">
    <property type="entry name" value="Chemotaxis receptor methyltransferase CheR, N-terminal domain"/>
    <property type="match status" value="1"/>
</dbReference>
<evidence type="ECO:0000256" key="4">
    <source>
        <dbReference type="ARBA" id="ARBA00022691"/>
    </source>
</evidence>
<reference evidence="9" key="1">
    <citation type="submission" date="2019-07" db="EMBL/GenBank/DDBJ databases">
        <title>Chitinimonas sp. nov., isolated from Ny-Alesund, arctica soil.</title>
        <authorList>
            <person name="Xu Q."/>
            <person name="Peng F."/>
        </authorList>
    </citation>
    <scope>NUCLEOTIDE SEQUENCE [LARGE SCALE GENOMIC DNA]</scope>
    <source>
        <strain evidence="9">R3-44</strain>
    </source>
</reference>
<dbReference type="EC" id="2.1.1.80" evidence="5"/>
<feature type="binding site" evidence="6">
    <location>
        <position position="78"/>
    </location>
    <ligand>
        <name>S-adenosyl-L-methionine</name>
        <dbReference type="ChEBI" id="CHEBI:59789"/>
    </ligand>
</feature>
<evidence type="ECO:0000256" key="3">
    <source>
        <dbReference type="ARBA" id="ARBA00022679"/>
    </source>
</evidence>
<organism evidence="8 9">
    <name type="scientific">Chitinimonas arctica</name>
    <dbReference type="NCBI Taxonomy" id="2594795"/>
    <lineage>
        <taxon>Bacteria</taxon>
        <taxon>Pseudomonadati</taxon>
        <taxon>Pseudomonadota</taxon>
        <taxon>Betaproteobacteria</taxon>
        <taxon>Neisseriales</taxon>
        <taxon>Chitinibacteraceae</taxon>
        <taxon>Chitinimonas</taxon>
    </lineage>
</organism>
<dbReference type="PROSITE" id="PS50123">
    <property type="entry name" value="CHER"/>
    <property type="match status" value="1"/>
</dbReference>
<dbReference type="PANTHER" id="PTHR24422">
    <property type="entry name" value="CHEMOTAXIS PROTEIN METHYLTRANSFERASE"/>
    <property type="match status" value="1"/>
</dbReference>
<feature type="binding site" evidence="6">
    <location>
        <position position="117"/>
    </location>
    <ligand>
        <name>S-adenosyl-L-methionine</name>
        <dbReference type="ChEBI" id="CHEBI:59789"/>
    </ligand>
</feature>
<evidence type="ECO:0000256" key="2">
    <source>
        <dbReference type="ARBA" id="ARBA00022603"/>
    </source>
</evidence>
<feature type="binding site" evidence="6">
    <location>
        <begin position="197"/>
        <end position="198"/>
    </location>
    <ligand>
        <name>S-adenosyl-L-methionine</name>
        <dbReference type="ChEBI" id="CHEBI:59789"/>
    </ligand>
</feature>
<evidence type="ECO:0000313" key="9">
    <source>
        <dbReference type="Proteomes" id="UP000317550"/>
    </source>
</evidence>
<dbReference type="PRINTS" id="PR00996">
    <property type="entry name" value="CHERMTFRASE"/>
</dbReference>
<dbReference type="SUPFAM" id="SSF53335">
    <property type="entry name" value="S-adenosyl-L-methionine-dependent methyltransferases"/>
    <property type="match status" value="1"/>
</dbReference>
<proteinExistence type="predicted"/>
<dbReference type="GO" id="GO:0008983">
    <property type="term" value="F:protein-glutamate O-methyltransferase activity"/>
    <property type="evidence" value="ECO:0007669"/>
    <property type="project" value="UniProtKB-EC"/>
</dbReference>
<feature type="binding site" evidence="6">
    <location>
        <position position="80"/>
    </location>
    <ligand>
        <name>S-adenosyl-L-methionine</name>
        <dbReference type="ChEBI" id="CHEBI:59789"/>
    </ligand>
</feature>
<comment type="catalytic activity">
    <reaction evidence="1 5">
        <text>L-glutamyl-[protein] + S-adenosyl-L-methionine = [protein]-L-glutamate 5-O-methyl ester + S-adenosyl-L-homocysteine</text>
        <dbReference type="Rhea" id="RHEA:24452"/>
        <dbReference type="Rhea" id="RHEA-COMP:10208"/>
        <dbReference type="Rhea" id="RHEA-COMP:10311"/>
        <dbReference type="ChEBI" id="CHEBI:29973"/>
        <dbReference type="ChEBI" id="CHEBI:57856"/>
        <dbReference type="ChEBI" id="CHEBI:59789"/>
        <dbReference type="ChEBI" id="CHEBI:82795"/>
        <dbReference type="EC" id="2.1.1.80"/>
    </reaction>
</comment>
<comment type="function">
    <text evidence="5">Methylation of the membrane-bound methyl-accepting chemotaxis proteins (MCP) to form gamma-glutamyl methyl ester residues in MCP.</text>
</comment>
<feature type="binding site" evidence="6">
    <location>
        <position position="84"/>
    </location>
    <ligand>
        <name>S-adenosyl-L-methionine</name>
        <dbReference type="ChEBI" id="CHEBI:59789"/>
    </ligand>
</feature>
<dbReference type="PANTHER" id="PTHR24422:SF19">
    <property type="entry name" value="CHEMOTAXIS PROTEIN METHYLTRANSFERASE"/>
    <property type="match status" value="1"/>
</dbReference>
<evidence type="ECO:0000256" key="6">
    <source>
        <dbReference type="PIRSR" id="PIRSR000410-1"/>
    </source>
</evidence>
<dbReference type="InterPro" id="IPR000780">
    <property type="entry name" value="CheR_MeTrfase"/>
</dbReference>
<dbReference type="OrthoDB" id="9816309at2"/>
<dbReference type="Proteomes" id="UP000317550">
    <property type="component" value="Chromosome"/>
</dbReference>
<dbReference type="KEGG" id="cari:FNU76_06410"/>
<keyword evidence="2 5" id="KW-0489">Methyltransferase</keyword>
<keyword evidence="4 5" id="KW-0949">S-adenosyl-L-methionine</keyword>
<keyword evidence="3 5" id="KW-0808">Transferase</keyword>
<dbReference type="InterPro" id="IPR026024">
    <property type="entry name" value="Chemotaxis_MeTrfase_CheR"/>
</dbReference>
<protein>
    <recommendedName>
        <fullName evidence="5">Chemotaxis protein methyltransferase</fullName>
        <ecNumber evidence="5">2.1.1.80</ecNumber>
    </recommendedName>
</protein>
<dbReference type="SUPFAM" id="SSF47757">
    <property type="entry name" value="Chemotaxis receptor methyltransferase CheR, N-terminal domain"/>
    <property type="match status" value="1"/>
</dbReference>
<keyword evidence="9" id="KW-1185">Reference proteome</keyword>
<sequence>MPANREFKFTQQDFERVKKLIYDYAGIALNDSKHDMVYGRLAKRLRAHGFTTFQEYLVLLERGNEAEWEAFINSLTTNLTSFFRESHHFPVLLDHLRANKAFGTLNIWCSAASTGEEPWSLAITAAEAFDSLRPPVRIISTDLDTNVLKTGQAGIYSAEKVEKLTPAQLSRFFIKRSDGQFEIRAELREMMTFRRQNLIDPSWSLRAPIDAIFCRNVMIYFDRATQLKILERFAPLLRPNGLLFVGHSENLYHASHLFKLRGKTVYELEKPK</sequence>
<name>A0A516SM72_9NEIS</name>
<dbReference type="GO" id="GO:0032259">
    <property type="term" value="P:methylation"/>
    <property type="evidence" value="ECO:0007669"/>
    <property type="project" value="UniProtKB-KW"/>
</dbReference>
<feature type="binding site" evidence="6">
    <location>
        <begin position="215"/>
        <end position="216"/>
    </location>
    <ligand>
        <name>S-adenosyl-L-methionine</name>
        <dbReference type="ChEBI" id="CHEBI:59789"/>
    </ligand>
</feature>
<dbReference type="InterPro" id="IPR022642">
    <property type="entry name" value="CheR_C"/>
</dbReference>
<accession>A0A516SM72</accession>
<dbReference type="EMBL" id="CP041730">
    <property type="protein sequence ID" value="QDQ29230.1"/>
    <property type="molecule type" value="Genomic_DNA"/>
</dbReference>